<reference evidence="1" key="2">
    <citation type="submission" date="2020-07" db="EMBL/GenBank/DDBJ databases">
        <authorList>
            <person name="Vera ALvarez R."/>
            <person name="Arias-Moreno D.M."/>
            <person name="Jimenez-Jacinto V."/>
            <person name="Jimenez-Bremont J.F."/>
            <person name="Swaminathan K."/>
            <person name="Moose S.P."/>
            <person name="Guerrero-Gonzalez M.L."/>
            <person name="Marino-Ramirez L."/>
            <person name="Landsman D."/>
            <person name="Rodriguez-Kessler M."/>
            <person name="Delgado-Sanchez P."/>
        </authorList>
    </citation>
    <scope>NUCLEOTIDE SEQUENCE</scope>
    <source>
        <tissue evidence="1">Cladode</tissue>
    </source>
</reference>
<sequence length="106" mass="11621">MPVSHIQKYIVKKLDLASEAEVSESLIVFSPLPAFSLLNPWLPIILQVKITCLGQPVLPHLKISSLLDVWLHSSSTPKKVRTAVGESAKEFVMVLSYSRKVAAPAS</sequence>
<proteinExistence type="predicted"/>
<reference evidence="1" key="1">
    <citation type="journal article" date="2013" name="J. Plant Res.">
        <title>Effect of fungi and light on seed germination of three Opuntia species from semiarid lands of central Mexico.</title>
        <authorList>
            <person name="Delgado-Sanchez P."/>
            <person name="Jimenez-Bremont J.F."/>
            <person name="Guerrero-Gonzalez Mde L."/>
            <person name="Flores J."/>
        </authorList>
    </citation>
    <scope>NUCLEOTIDE SEQUENCE</scope>
    <source>
        <tissue evidence="1">Cladode</tissue>
    </source>
</reference>
<dbReference type="AlphaFoldDB" id="A0A7C9E5E2"/>
<dbReference type="EMBL" id="GISG01208194">
    <property type="protein sequence ID" value="MBA4660561.1"/>
    <property type="molecule type" value="Transcribed_RNA"/>
</dbReference>
<evidence type="ECO:0000313" key="1">
    <source>
        <dbReference type="EMBL" id="MBA4660561.1"/>
    </source>
</evidence>
<name>A0A7C9E5E2_OPUST</name>
<dbReference type="GO" id="GO:0004842">
    <property type="term" value="F:ubiquitin-protein transferase activity"/>
    <property type="evidence" value="ECO:0007669"/>
    <property type="project" value="InterPro"/>
</dbReference>
<protein>
    <submittedName>
        <fullName evidence="1">Uncharacterized protein</fullName>
    </submittedName>
</protein>
<dbReference type="InterPro" id="IPR044807">
    <property type="entry name" value="DRIP1-like"/>
</dbReference>
<accession>A0A7C9E5E2</accession>
<dbReference type="PANTHER" id="PTHR46293">
    <property type="entry name" value="E3 UBIQUITIN PROTEIN LIGASE DRIP1"/>
    <property type="match status" value="1"/>
</dbReference>
<dbReference type="PANTHER" id="PTHR46293:SF1">
    <property type="entry name" value="OS03G0632800 PROTEIN"/>
    <property type="match status" value="1"/>
</dbReference>
<organism evidence="1">
    <name type="scientific">Opuntia streptacantha</name>
    <name type="common">Prickly pear cactus</name>
    <name type="synonym">Opuntia cardona</name>
    <dbReference type="NCBI Taxonomy" id="393608"/>
    <lineage>
        <taxon>Eukaryota</taxon>
        <taxon>Viridiplantae</taxon>
        <taxon>Streptophyta</taxon>
        <taxon>Embryophyta</taxon>
        <taxon>Tracheophyta</taxon>
        <taxon>Spermatophyta</taxon>
        <taxon>Magnoliopsida</taxon>
        <taxon>eudicotyledons</taxon>
        <taxon>Gunneridae</taxon>
        <taxon>Pentapetalae</taxon>
        <taxon>Caryophyllales</taxon>
        <taxon>Cactineae</taxon>
        <taxon>Cactaceae</taxon>
        <taxon>Opuntioideae</taxon>
        <taxon>Opuntia</taxon>
    </lineage>
</organism>